<dbReference type="Gene3D" id="1.20.120.550">
    <property type="entry name" value="Membrane associated eicosanoid/glutathione metabolism-like domain"/>
    <property type="match status" value="1"/>
</dbReference>
<dbReference type="PANTHER" id="PTHR35371:SF1">
    <property type="entry name" value="BLR7753 PROTEIN"/>
    <property type="match status" value="1"/>
</dbReference>
<evidence type="ECO:0000313" key="7">
    <source>
        <dbReference type="Proteomes" id="UP000504636"/>
    </source>
</evidence>
<keyword evidence="4 5" id="KW-0472">Membrane</keyword>
<dbReference type="PANTHER" id="PTHR35371">
    <property type="entry name" value="INNER MEMBRANE PROTEIN"/>
    <property type="match status" value="1"/>
</dbReference>
<evidence type="ECO:0000313" key="8">
    <source>
        <dbReference type="RefSeq" id="XP_033584195.1"/>
    </source>
</evidence>
<dbReference type="Proteomes" id="UP000504636">
    <property type="component" value="Unplaced"/>
</dbReference>
<evidence type="ECO:0000256" key="1">
    <source>
        <dbReference type="ARBA" id="ARBA00004370"/>
    </source>
</evidence>
<feature type="transmembrane region" description="Helical" evidence="5">
    <location>
        <begin position="101"/>
        <end position="122"/>
    </location>
</feature>
<dbReference type="EMBL" id="MU003692">
    <property type="protein sequence ID" value="KAF2817231.1"/>
    <property type="molecule type" value="Genomic_DNA"/>
</dbReference>
<dbReference type="AlphaFoldDB" id="A0A6A6Z7Z4"/>
<evidence type="ECO:0000256" key="2">
    <source>
        <dbReference type="ARBA" id="ARBA00022692"/>
    </source>
</evidence>
<reference evidence="6 8" key="1">
    <citation type="journal article" date="2020" name="Stud. Mycol.">
        <title>101 Dothideomycetes genomes: a test case for predicting lifestyles and emergence of pathogens.</title>
        <authorList>
            <person name="Haridas S."/>
            <person name="Albert R."/>
            <person name="Binder M."/>
            <person name="Bloem J."/>
            <person name="Labutti K."/>
            <person name="Salamov A."/>
            <person name="Andreopoulos B."/>
            <person name="Baker S."/>
            <person name="Barry K."/>
            <person name="Bills G."/>
            <person name="Bluhm B."/>
            <person name="Cannon C."/>
            <person name="Castanera R."/>
            <person name="Culley D."/>
            <person name="Daum C."/>
            <person name="Ezra D."/>
            <person name="Gonzalez J."/>
            <person name="Henrissat B."/>
            <person name="Kuo A."/>
            <person name="Liang C."/>
            <person name="Lipzen A."/>
            <person name="Lutzoni F."/>
            <person name="Magnuson J."/>
            <person name="Mondo S."/>
            <person name="Nolan M."/>
            <person name="Ohm R."/>
            <person name="Pangilinan J."/>
            <person name="Park H.-J."/>
            <person name="Ramirez L."/>
            <person name="Alfaro M."/>
            <person name="Sun H."/>
            <person name="Tritt A."/>
            <person name="Yoshinaga Y."/>
            <person name="Zwiers L.-H."/>
            <person name="Turgeon B."/>
            <person name="Goodwin S."/>
            <person name="Spatafora J."/>
            <person name="Crous P."/>
            <person name="Grigoriev I."/>
        </authorList>
    </citation>
    <scope>NUCLEOTIDE SEQUENCE</scope>
    <source>
        <strain evidence="6 8">CBS 304.34</strain>
    </source>
</reference>
<evidence type="ECO:0000256" key="5">
    <source>
        <dbReference type="SAM" id="Phobius"/>
    </source>
</evidence>
<evidence type="ECO:0000256" key="3">
    <source>
        <dbReference type="ARBA" id="ARBA00022989"/>
    </source>
</evidence>
<dbReference type="GO" id="GO:0016020">
    <property type="term" value="C:membrane"/>
    <property type="evidence" value="ECO:0007669"/>
    <property type="project" value="UniProtKB-SubCell"/>
</dbReference>
<dbReference type="Pfam" id="PF01124">
    <property type="entry name" value="MAPEG"/>
    <property type="match status" value="1"/>
</dbReference>
<organism evidence="6">
    <name type="scientific">Mytilinidion resinicola</name>
    <dbReference type="NCBI Taxonomy" id="574789"/>
    <lineage>
        <taxon>Eukaryota</taxon>
        <taxon>Fungi</taxon>
        <taxon>Dikarya</taxon>
        <taxon>Ascomycota</taxon>
        <taxon>Pezizomycotina</taxon>
        <taxon>Dothideomycetes</taxon>
        <taxon>Pleosporomycetidae</taxon>
        <taxon>Mytilinidiales</taxon>
        <taxon>Mytilinidiaceae</taxon>
        <taxon>Mytilinidion</taxon>
    </lineage>
</organism>
<evidence type="ECO:0000256" key="4">
    <source>
        <dbReference type="ARBA" id="ARBA00023136"/>
    </source>
</evidence>
<sequence length="160" mass="17772">MNYSIYGIPAYWVLSLFPHVYAQRIIKNASNGHWDNRNPRGVDLLTQYKRSVPAAAFAKFERARATHNNGMENMALFIGAVVVGNMAKLESSKASGKESTLNTVVGSFPALRVVYTALYITITNKKYSLARSTVWAISTLLLFYPIVKAANMLVYQTDSA</sequence>
<dbReference type="RefSeq" id="XP_033584195.1">
    <property type="nucleotide sequence ID" value="XM_033724714.1"/>
</dbReference>
<protein>
    <recommendedName>
        <fullName evidence="9">Membrane-associated proteins in eicosanoid and glutathione metabolism</fullName>
    </recommendedName>
</protein>
<dbReference type="OrthoDB" id="2122304at2759"/>
<accession>A0A6A6Z7Z4</accession>
<keyword evidence="7" id="KW-1185">Reference proteome</keyword>
<name>A0A6A6Z7Z4_9PEZI</name>
<keyword evidence="3 5" id="KW-1133">Transmembrane helix</keyword>
<dbReference type="InterPro" id="IPR001129">
    <property type="entry name" value="Membr-assoc_MAPEG"/>
</dbReference>
<reference evidence="8" key="2">
    <citation type="submission" date="2020-04" db="EMBL/GenBank/DDBJ databases">
        <authorList>
            <consortium name="NCBI Genome Project"/>
        </authorList>
    </citation>
    <scope>NUCLEOTIDE SEQUENCE</scope>
    <source>
        <strain evidence="8">CBS 304.34</strain>
    </source>
</reference>
<dbReference type="GeneID" id="54465607"/>
<dbReference type="SUPFAM" id="SSF161084">
    <property type="entry name" value="MAPEG domain-like"/>
    <property type="match status" value="1"/>
</dbReference>
<proteinExistence type="predicted"/>
<evidence type="ECO:0000313" key="6">
    <source>
        <dbReference type="EMBL" id="KAF2817231.1"/>
    </source>
</evidence>
<evidence type="ECO:0008006" key="9">
    <source>
        <dbReference type="Google" id="ProtNLM"/>
    </source>
</evidence>
<reference evidence="8" key="3">
    <citation type="submission" date="2025-04" db="UniProtKB">
        <authorList>
            <consortium name="RefSeq"/>
        </authorList>
    </citation>
    <scope>IDENTIFICATION</scope>
    <source>
        <strain evidence="8">CBS 304.34</strain>
    </source>
</reference>
<feature type="transmembrane region" description="Helical" evidence="5">
    <location>
        <begin position="134"/>
        <end position="155"/>
    </location>
</feature>
<comment type="subcellular location">
    <subcellularLocation>
        <location evidence="1">Membrane</location>
    </subcellularLocation>
</comment>
<gene>
    <name evidence="6 8" type="ORF">BDZ99DRAFT_513475</name>
</gene>
<dbReference type="InterPro" id="IPR023352">
    <property type="entry name" value="MAPEG-like_dom_sf"/>
</dbReference>
<keyword evidence="2 5" id="KW-0812">Transmembrane</keyword>